<sequence length="197" mass="21395">MSYMPRTPTERPLIKPLKSILKKSPQVPIEEHRDGKAKPYSWTGYKGKADLKTQLMASKARQHAEEGAALAMEGAQFGDLQSNLASNSPVLGRACASGHHASINPTRTRCCRIFYCYDCIVQQAAQNGGSCPSCGRLISPRDLLVVEDADPSHRSLRISQRVDSAEPTDAVTSYAELPASSETTQHPNLPAFGLQST</sequence>
<gene>
    <name evidence="2" type="ORF">AC579_7380</name>
</gene>
<reference evidence="2 3" key="1">
    <citation type="submission" date="2015-07" db="EMBL/GenBank/DDBJ databases">
        <title>Comparative genomics of the Sigatoka disease complex on banana suggests a link between parallel evolutionary changes in Pseudocercospora fijiensis and Pseudocercospora eumusae and increased virulence on the banana host.</title>
        <authorList>
            <person name="Chang T.-C."/>
            <person name="Salvucci A."/>
            <person name="Crous P.W."/>
            <person name="Stergiopoulos I."/>
        </authorList>
    </citation>
    <scope>NUCLEOTIDE SEQUENCE [LARGE SCALE GENOMIC DNA]</scope>
    <source>
        <strain evidence="2 3">CBS 116634</strain>
    </source>
</reference>
<dbReference type="AlphaFoldDB" id="A0A139ICJ2"/>
<dbReference type="SUPFAM" id="SSF57850">
    <property type="entry name" value="RING/U-box"/>
    <property type="match status" value="1"/>
</dbReference>
<dbReference type="EMBL" id="LFZO01000150">
    <property type="protein sequence ID" value="KXT12473.1"/>
    <property type="molecule type" value="Genomic_DNA"/>
</dbReference>
<proteinExistence type="predicted"/>
<comment type="caution">
    <text evidence="2">The sequence shown here is derived from an EMBL/GenBank/DDBJ whole genome shotgun (WGS) entry which is preliminary data.</text>
</comment>
<evidence type="ECO:0000313" key="2">
    <source>
        <dbReference type="EMBL" id="KXT12473.1"/>
    </source>
</evidence>
<keyword evidence="3" id="KW-1185">Reference proteome</keyword>
<evidence type="ECO:0000313" key="3">
    <source>
        <dbReference type="Proteomes" id="UP000073492"/>
    </source>
</evidence>
<organism evidence="2 3">
    <name type="scientific">Pseudocercospora musae</name>
    <dbReference type="NCBI Taxonomy" id="113226"/>
    <lineage>
        <taxon>Eukaryota</taxon>
        <taxon>Fungi</taxon>
        <taxon>Dikarya</taxon>
        <taxon>Ascomycota</taxon>
        <taxon>Pezizomycotina</taxon>
        <taxon>Dothideomycetes</taxon>
        <taxon>Dothideomycetidae</taxon>
        <taxon>Mycosphaerellales</taxon>
        <taxon>Mycosphaerellaceae</taxon>
        <taxon>Pseudocercospora</taxon>
    </lineage>
</organism>
<evidence type="ECO:0000256" key="1">
    <source>
        <dbReference type="SAM" id="MobiDB-lite"/>
    </source>
</evidence>
<feature type="region of interest" description="Disordered" evidence="1">
    <location>
        <begin position="160"/>
        <end position="197"/>
    </location>
</feature>
<name>A0A139ICJ2_9PEZI</name>
<accession>A0A139ICJ2</accession>
<protein>
    <submittedName>
        <fullName evidence="2">Uncharacterized protein</fullName>
    </submittedName>
</protein>
<dbReference type="Proteomes" id="UP000073492">
    <property type="component" value="Unassembled WGS sequence"/>
</dbReference>